<sequence length="545" mass="60321">MSNGSPTAFLLWAILASIFFTFLLLHLWAYDRFACLKWDSGRQPGAFKRVMTYSYIGTLPLLVVFSVAITVFKFKAGYIVLEDGTIIPRPLTAWAAPDKHWLLPLYFVLSIGWSLELVTHLEELAFWLFLLHQGPGKREWFESWEFRIWYLGSMVAVLGMPLVTLVTRRDIERVQAWIFLAGASAGTTTTVFFLYVLARFPGFILYVKDGGAEPDVVVRLATFYQLNRIRVMFRFLFTIPLLMIGVDALSGPYPIIGNPFAVDFLLMMGGIGCFISSAITLFESGYGAKLVAAPPNVPKAPTAAISPSQNYFLPEQELSSPKRIYYTAEPDAPTEMGMPMDAFHYPSDAPDIPPDHGVYPVDSGPARPRRSGESEGGISPGYESDAESFGMAPSPTLPFHQKVFAPNQDVPNPPTSRPNSGGRSDDTVWERPDDFQSANTTHGQMELMPSSSSTAMRRRPHSDAPFVYNNQGVVVSTIPAAASTASRATSEDVHTQGHARHRSSNRDSGMPSQLHPYLMNFTSPIDLLDDSLPPPPNESRPSHMV</sequence>
<feature type="transmembrane region" description="Helical" evidence="2">
    <location>
        <begin position="50"/>
        <end position="72"/>
    </location>
</feature>
<feature type="region of interest" description="Disordered" evidence="1">
    <location>
        <begin position="485"/>
        <end position="545"/>
    </location>
</feature>
<feature type="transmembrane region" description="Helical" evidence="2">
    <location>
        <begin position="148"/>
        <end position="168"/>
    </location>
</feature>
<name>A0A9P5Z5M8_9AGAR</name>
<feature type="region of interest" description="Disordered" evidence="1">
    <location>
        <begin position="342"/>
        <end position="464"/>
    </location>
</feature>
<evidence type="ECO:0000256" key="2">
    <source>
        <dbReference type="SAM" id="Phobius"/>
    </source>
</evidence>
<evidence type="ECO:0000313" key="4">
    <source>
        <dbReference type="Proteomes" id="UP000807469"/>
    </source>
</evidence>
<feature type="transmembrane region" description="Helical" evidence="2">
    <location>
        <begin position="6"/>
        <end position="29"/>
    </location>
</feature>
<gene>
    <name evidence="3" type="ORF">BDN70DRAFT_894059</name>
</gene>
<evidence type="ECO:0008006" key="5">
    <source>
        <dbReference type="Google" id="ProtNLM"/>
    </source>
</evidence>
<dbReference type="Proteomes" id="UP000807469">
    <property type="component" value="Unassembled WGS sequence"/>
</dbReference>
<feature type="transmembrane region" description="Helical" evidence="2">
    <location>
        <begin position="174"/>
        <end position="198"/>
    </location>
</feature>
<dbReference type="OrthoDB" id="2384193at2759"/>
<dbReference type="EMBL" id="MU155193">
    <property type="protein sequence ID" value="KAF9480485.1"/>
    <property type="molecule type" value="Genomic_DNA"/>
</dbReference>
<keyword evidence="4" id="KW-1185">Reference proteome</keyword>
<feature type="transmembrane region" description="Helical" evidence="2">
    <location>
        <begin position="105"/>
        <end position="128"/>
    </location>
</feature>
<keyword evidence="2" id="KW-1133">Transmembrane helix</keyword>
<reference evidence="3" key="1">
    <citation type="submission" date="2020-11" db="EMBL/GenBank/DDBJ databases">
        <authorList>
            <consortium name="DOE Joint Genome Institute"/>
            <person name="Ahrendt S."/>
            <person name="Riley R."/>
            <person name="Andreopoulos W."/>
            <person name="Labutti K."/>
            <person name="Pangilinan J."/>
            <person name="Ruiz-Duenas F.J."/>
            <person name="Barrasa J.M."/>
            <person name="Sanchez-Garcia M."/>
            <person name="Camarero S."/>
            <person name="Miyauchi S."/>
            <person name="Serrano A."/>
            <person name="Linde D."/>
            <person name="Babiker R."/>
            <person name="Drula E."/>
            <person name="Ayuso-Fernandez I."/>
            <person name="Pacheco R."/>
            <person name="Padilla G."/>
            <person name="Ferreira P."/>
            <person name="Barriuso J."/>
            <person name="Kellner H."/>
            <person name="Castanera R."/>
            <person name="Alfaro M."/>
            <person name="Ramirez L."/>
            <person name="Pisabarro A.G."/>
            <person name="Kuo A."/>
            <person name="Tritt A."/>
            <person name="Lipzen A."/>
            <person name="He G."/>
            <person name="Yan M."/>
            <person name="Ng V."/>
            <person name="Cullen D."/>
            <person name="Martin F."/>
            <person name="Rosso M.-N."/>
            <person name="Henrissat B."/>
            <person name="Hibbett D."/>
            <person name="Martinez A.T."/>
            <person name="Grigoriev I.V."/>
        </authorList>
    </citation>
    <scope>NUCLEOTIDE SEQUENCE</scope>
    <source>
        <strain evidence="3">CIRM-BRFM 674</strain>
    </source>
</reference>
<keyword evidence="2" id="KW-0812">Transmembrane</keyword>
<feature type="compositionally biased region" description="Basic and acidic residues" evidence="1">
    <location>
        <begin position="423"/>
        <end position="434"/>
    </location>
</feature>
<accession>A0A9P5Z5M8</accession>
<feature type="compositionally biased region" description="Polar residues" evidence="1">
    <location>
        <begin position="436"/>
        <end position="455"/>
    </location>
</feature>
<feature type="transmembrane region" description="Helical" evidence="2">
    <location>
        <begin position="261"/>
        <end position="282"/>
    </location>
</feature>
<protein>
    <recommendedName>
        <fullName evidence="5">Transmembrane protein</fullName>
    </recommendedName>
</protein>
<evidence type="ECO:0000313" key="3">
    <source>
        <dbReference type="EMBL" id="KAF9480485.1"/>
    </source>
</evidence>
<evidence type="ECO:0000256" key="1">
    <source>
        <dbReference type="SAM" id="MobiDB-lite"/>
    </source>
</evidence>
<dbReference type="AlphaFoldDB" id="A0A9P5Z5M8"/>
<feature type="transmembrane region" description="Helical" evidence="2">
    <location>
        <begin position="235"/>
        <end position="255"/>
    </location>
</feature>
<proteinExistence type="predicted"/>
<comment type="caution">
    <text evidence="3">The sequence shown here is derived from an EMBL/GenBank/DDBJ whole genome shotgun (WGS) entry which is preliminary data.</text>
</comment>
<organism evidence="3 4">
    <name type="scientific">Pholiota conissans</name>
    <dbReference type="NCBI Taxonomy" id="109636"/>
    <lineage>
        <taxon>Eukaryota</taxon>
        <taxon>Fungi</taxon>
        <taxon>Dikarya</taxon>
        <taxon>Basidiomycota</taxon>
        <taxon>Agaricomycotina</taxon>
        <taxon>Agaricomycetes</taxon>
        <taxon>Agaricomycetidae</taxon>
        <taxon>Agaricales</taxon>
        <taxon>Agaricineae</taxon>
        <taxon>Strophariaceae</taxon>
        <taxon>Pholiota</taxon>
    </lineage>
</organism>
<keyword evidence="2" id="KW-0472">Membrane</keyword>